<dbReference type="InterPro" id="IPR027417">
    <property type="entry name" value="P-loop_NTPase"/>
</dbReference>
<dbReference type="AlphaFoldDB" id="A0A542DXR3"/>
<feature type="compositionally biased region" description="Pro residues" evidence="1">
    <location>
        <begin position="12"/>
        <end position="21"/>
    </location>
</feature>
<keyword evidence="3" id="KW-1185">Reference proteome</keyword>
<accession>A0A542DXR3</accession>
<evidence type="ECO:0000313" key="2">
    <source>
        <dbReference type="EMBL" id="TQJ07880.1"/>
    </source>
</evidence>
<protein>
    <submittedName>
        <fullName evidence="2">Secretion/DNA translocation related CpaE-like protein</fullName>
    </submittedName>
</protein>
<dbReference type="OrthoDB" id="3252838at2"/>
<evidence type="ECO:0000256" key="1">
    <source>
        <dbReference type="SAM" id="MobiDB-lite"/>
    </source>
</evidence>
<comment type="caution">
    <text evidence="2">The sequence shown here is derived from an EMBL/GenBank/DDBJ whole genome shotgun (WGS) entry which is preliminary data.</text>
</comment>
<name>A0A542DXR3_9MICO</name>
<evidence type="ECO:0000313" key="3">
    <source>
        <dbReference type="Proteomes" id="UP000317893"/>
    </source>
</evidence>
<dbReference type="Gene3D" id="3.40.50.300">
    <property type="entry name" value="P-loop containing nucleotide triphosphate hydrolases"/>
    <property type="match status" value="1"/>
</dbReference>
<feature type="region of interest" description="Disordered" evidence="1">
    <location>
        <begin position="1"/>
        <end position="24"/>
    </location>
</feature>
<dbReference type="SUPFAM" id="SSF52540">
    <property type="entry name" value="P-loop containing nucleoside triphosphate hydrolases"/>
    <property type="match status" value="1"/>
</dbReference>
<sequence length="268" mass="27367">MPLLHAPSDPAVTPPPGPGDPPARRGRVVAVTGTSGGAGASALAAAIAVRARLAGRTACLVDLDPWGGGLDVVVGAEQERGLRWPDLGRLAGRADGPALLAALPRAQVRGDLPVLAHDPRSAGPGPEVSLEVVTALAGVVDLLVLDRPGRVAGAVPSLEVELDEQLLLVRPGVAGVCALTAHRTAHPVGPPPQVVLRGVDDRQRDDLVVLLAEHFALPVAAVLPDDRSLPRDLLHGVPPGTSRGPLAATADVLLLRLLPIPFDHPAVA</sequence>
<gene>
    <name evidence="2" type="ORF">FB458_0951</name>
</gene>
<feature type="compositionally biased region" description="Low complexity" evidence="1">
    <location>
        <begin position="1"/>
        <end position="11"/>
    </location>
</feature>
<proteinExistence type="predicted"/>
<reference evidence="2 3" key="1">
    <citation type="submission" date="2019-06" db="EMBL/GenBank/DDBJ databases">
        <title>Sequencing the genomes of 1000 actinobacteria strains.</title>
        <authorList>
            <person name="Klenk H.-P."/>
        </authorList>
    </citation>
    <scope>NUCLEOTIDE SEQUENCE [LARGE SCALE GENOMIC DNA]</scope>
    <source>
        <strain evidence="2 3">DSM 18607</strain>
    </source>
</reference>
<dbReference type="Proteomes" id="UP000317893">
    <property type="component" value="Unassembled WGS sequence"/>
</dbReference>
<dbReference type="EMBL" id="VFMN01000001">
    <property type="protein sequence ID" value="TQJ07880.1"/>
    <property type="molecule type" value="Genomic_DNA"/>
</dbReference>
<organism evidence="2 3">
    <name type="scientific">Lapillicoccus jejuensis</name>
    <dbReference type="NCBI Taxonomy" id="402171"/>
    <lineage>
        <taxon>Bacteria</taxon>
        <taxon>Bacillati</taxon>
        <taxon>Actinomycetota</taxon>
        <taxon>Actinomycetes</taxon>
        <taxon>Micrococcales</taxon>
        <taxon>Intrasporangiaceae</taxon>
        <taxon>Lapillicoccus</taxon>
    </lineage>
</organism>
<dbReference type="RefSeq" id="WP_141847212.1">
    <property type="nucleotide sequence ID" value="NZ_BAAAPR010000017.1"/>
</dbReference>